<evidence type="ECO:0000313" key="3">
    <source>
        <dbReference type="Proteomes" id="UP001480595"/>
    </source>
</evidence>
<proteinExistence type="predicted"/>
<organism evidence="2 3">
    <name type="scientific">Apiospora phragmitis</name>
    <dbReference type="NCBI Taxonomy" id="2905665"/>
    <lineage>
        <taxon>Eukaryota</taxon>
        <taxon>Fungi</taxon>
        <taxon>Dikarya</taxon>
        <taxon>Ascomycota</taxon>
        <taxon>Pezizomycotina</taxon>
        <taxon>Sordariomycetes</taxon>
        <taxon>Xylariomycetidae</taxon>
        <taxon>Amphisphaeriales</taxon>
        <taxon>Apiosporaceae</taxon>
        <taxon>Apiospora</taxon>
    </lineage>
</organism>
<feature type="compositionally biased region" description="Basic and acidic residues" evidence="1">
    <location>
        <begin position="83"/>
        <end position="93"/>
    </location>
</feature>
<dbReference type="GeneID" id="92093544"/>
<comment type="caution">
    <text evidence="2">The sequence shown here is derived from an EMBL/GenBank/DDBJ whole genome shotgun (WGS) entry which is preliminary data.</text>
</comment>
<dbReference type="Proteomes" id="UP001480595">
    <property type="component" value="Unassembled WGS sequence"/>
</dbReference>
<evidence type="ECO:0000313" key="2">
    <source>
        <dbReference type="EMBL" id="KAK8058624.1"/>
    </source>
</evidence>
<reference evidence="2 3" key="1">
    <citation type="submission" date="2023-01" db="EMBL/GenBank/DDBJ databases">
        <title>Analysis of 21 Apiospora genomes using comparative genomics revels a genus with tremendous synthesis potential of carbohydrate active enzymes and secondary metabolites.</title>
        <authorList>
            <person name="Sorensen T."/>
        </authorList>
    </citation>
    <scope>NUCLEOTIDE SEQUENCE [LARGE SCALE GENOMIC DNA]</scope>
    <source>
        <strain evidence="2 3">CBS 135458</strain>
    </source>
</reference>
<keyword evidence="3" id="KW-1185">Reference proteome</keyword>
<dbReference type="EMBL" id="JAQQWL010000009">
    <property type="protein sequence ID" value="KAK8058624.1"/>
    <property type="molecule type" value="Genomic_DNA"/>
</dbReference>
<sequence>MSQRGGTSGRLPVVTKLTGPQWCSSSSQAGSGQTQGGGDDEPATEDRRGQTVAGEGGAQAANNSTDGKACPEEEWDLVTNPGHEADNETDNSRVARGPGWSCGFNMEVGRGDWRLSLLSWEKRVGSQVQGKLPECSHAQK</sequence>
<accession>A0ABR1UL82</accession>
<gene>
    <name evidence="2" type="ORF">PG994_009072</name>
</gene>
<feature type="region of interest" description="Disordered" evidence="1">
    <location>
        <begin position="1"/>
        <end position="98"/>
    </location>
</feature>
<dbReference type="RefSeq" id="XP_066714070.1">
    <property type="nucleotide sequence ID" value="XM_066860481.1"/>
</dbReference>
<name>A0ABR1UL82_9PEZI</name>
<evidence type="ECO:0000256" key="1">
    <source>
        <dbReference type="SAM" id="MobiDB-lite"/>
    </source>
</evidence>
<protein>
    <submittedName>
        <fullName evidence="2">Uncharacterized protein</fullName>
    </submittedName>
</protein>